<dbReference type="AlphaFoldDB" id="A0A0H2RL94"/>
<dbReference type="EMBL" id="KQ085972">
    <property type="protein sequence ID" value="KLO12735.1"/>
    <property type="molecule type" value="Genomic_DNA"/>
</dbReference>
<organism evidence="18 19">
    <name type="scientific">Schizopora paradoxa</name>
    <dbReference type="NCBI Taxonomy" id="27342"/>
    <lineage>
        <taxon>Eukaryota</taxon>
        <taxon>Fungi</taxon>
        <taxon>Dikarya</taxon>
        <taxon>Basidiomycota</taxon>
        <taxon>Agaricomycotina</taxon>
        <taxon>Agaricomycetes</taxon>
        <taxon>Hymenochaetales</taxon>
        <taxon>Schizoporaceae</taxon>
        <taxon>Schizopora</taxon>
    </lineage>
</organism>
<dbReference type="Pfam" id="PF03765">
    <property type="entry name" value="CRAL_TRIO_N"/>
    <property type="match status" value="1"/>
</dbReference>
<evidence type="ECO:0000256" key="11">
    <source>
        <dbReference type="ARBA" id="ARBA00023004"/>
    </source>
</evidence>
<dbReference type="OrthoDB" id="75724at2759"/>
<evidence type="ECO:0000256" key="2">
    <source>
        <dbReference type="ARBA" id="ARBA00004406"/>
    </source>
</evidence>
<comment type="function">
    <text evidence="15">Non-classical phosphatidylinositol (PtdIns) transfer protein (PITP), which exhibits PtdIns-binding/transfer activity in the absence of detectable PtdCho-binding/transfer activity. Regulates PtdIns(4,5)P2 homeostasis at the plasma membrane. Heme-binding protein that may play a role in organic oxidant-induced stress responses.</text>
</comment>
<keyword evidence="19" id="KW-1185">Reference proteome</keyword>
<accession>A0A0H2RL94</accession>
<evidence type="ECO:0000313" key="19">
    <source>
        <dbReference type="Proteomes" id="UP000053477"/>
    </source>
</evidence>
<dbReference type="InterPro" id="IPR001251">
    <property type="entry name" value="CRAL-TRIO_dom"/>
</dbReference>
<comment type="catalytic activity">
    <reaction evidence="14">
        <text>a 1,2-diacyl-sn-glycero-3-phospho-(1D-myo-inositol)(in) = a 1,2-diacyl-sn-glycero-3-phospho-(1D-myo-inositol)(out)</text>
        <dbReference type="Rhea" id="RHEA:38691"/>
        <dbReference type="ChEBI" id="CHEBI:57880"/>
    </reaction>
    <physiologicalReaction direction="left-to-right" evidence="14">
        <dbReference type="Rhea" id="RHEA:38692"/>
    </physiologicalReaction>
</comment>
<dbReference type="SUPFAM" id="SSF52087">
    <property type="entry name" value="CRAL/TRIO domain"/>
    <property type="match status" value="1"/>
</dbReference>
<keyword evidence="10 16" id="KW-0492">Microsome</keyword>
<dbReference type="Gene3D" id="3.40.525.10">
    <property type="entry name" value="CRAL-TRIO lipid binding domain"/>
    <property type="match status" value="1"/>
</dbReference>
<keyword evidence="8" id="KW-0479">Metal-binding</keyword>
<evidence type="ECO:0000256" key="1">
    <source>
        <dbReference type="ARBA" id="ARBA00001970"/>
    </source>
</evidence>
<dbReference type="InterPro" id="IPR036865">
    <property type="entry name" value="CRAL-TRIO_dom_sf"/>
</dbReference>
<dbReference type="InterPro" id="IPR042938">
    <property type="entry name" value="Sfh5"/>
</dbReference>
<dbReference type="SUPFAM" id="SSF46938">
    <property type="entry name" value="CRAL/TRIO N-terminal domain"/>
    <property type="match status" value="1"/>
</dbReference>
<keyword evidence="7" id="KW-0349">Heme</keyword>
<comment type="similarity">
    <text evidence="3 16">Belongs to the SFH5 family.</text>
</comment>
<name>A0A0H2RL94_9AGAM</name>
<sequence>MADAAVIDNAVKESEGTPATIPAAVEEPQNELTKKFTEDEWKALGEFKTKIAEELKESSKTYTLWGINISPDSPPDARKSVVLVKFLRARNNDVGEALKMLTDTLKWREEFKVEEALKEDYPADVFGNLGHIFGKDKLNHPVTYNLYGANKDLKAVFGDVDRFIRWRVALMEKGIAKMDFETVDQMVQVHDYEGVGMSSRDANSKKAAAEATAIFQNYYPEFLYKKFFVNVPSFLTWIFWFFKPFVSAQTLAKMSVVGSGAQTIGKDLLPVIDASQLPKRYGGQSDGWETKA</sequence>
<dbReference type="STRING" id="27342.A0A0H2RL94"/>
<dbReference type="GO" id="GO:0017157">
    <property type="term" value="P:regulation of exocytosis"/>
    <property type="evidence" value="ECO:0007669"/>
    <property type="project" value="TreeGrafter"/>
</dbReference>
<dbReference type="GO" id="GO:0008526">
    <property type="term" value="F:phosphatidylinositol transfer activity"/>
    <property type="evidence" value="ECO:0007669"/>
    <property type="project" value="UniProtKB-UniRule"/>
</dbReference>
<evidence type="ECO:0000256" key="15">
    <source>
        <dbReference type="ARBA" id="ARBA00024180"/>
    </source>
</evidence>
<dbReference type="InParanoid" id="A0A0H2RL94"/>
<dbReference type="Pfam" id="PF00650">
    <property type="entry name" value="CRAL_TRIO"/>
    <property type="match status" value="1"/>
</dbReference>
<dbReference type="GO" id="GO:0046872">
    <property type="term" value="F:metal ion binding"/>
    <property type="evidence" value="ECO:0007669"/>
    <property type="project" value="UniProtKB-KW"/>
</dbReference>
<dbReference type="GO" id="GO:0043001">
    <property type="term" value="P:Golgi to plasma membrane protein transport"/>
    <property type="evidence" value="ECO:0007669"/>
    <property type="project" value="TreeGrafter"/>
</dbReference>
<keyword evidence="5 16" id="KW-0813">Transport</keyword>
<keyword evidence="12 16" id="KW-0445">Lipid transport</keyword>
<dbReference type="GO" id="GO:0032541">
    <property type="term" value="C:cortical endoplasmic reticulum"/>
    <property type="evidence" value="ECO:0007669"/>
    <property type="project" value="TreeGrafter"/>
</dbReference>
<dbReference type="GO" id="GO:0005829">
    <property type="term" value="C:cytosol"/>
    <property type="evidence" value="ECO:0007669"/>
    <property type="project" value="TreeGrafter"/>
</dbReference>
<gene>
    <name evidence="18" type="ORF">SCHPADRAFT_829103</name>
</gene>
<keyword evidence="6 16" id="KW-0963">Cytoplasm</keyword>
<dbReference type="PANTHER" id="PTHR47669">
    <property type="entry name" value="PHOSPHATIDYLINOSITOL TRANSFER PROTEIN SFH5"/>
    <property type="match status" value="1"/>
</dbReference>
<evidence type="ECO:0000256" key="14">
    <source>
        <dbReference type="ARBA" id="ARBA00024146"/>
    </source>
</evidence>
<evidence type="ECO:0000256" key="7">
    <source>
        <dbReference type="ARBA" id="ARBA00022617"/>
    </source>
</evidence>
<protein>
    <recommendedName>
        <fullName evidence="4 16">Phosphatidylinositol transfer protein SFH5</fullName>
        <shortName evidence="16">PITP SFH5</shortName>
    </recommendedName>
</protein>
<evidence type="ECO:0000256" key="6">
    <source>
        <dbReference type="ARBA" id="ARBA00022490"/>
    </source>
</evidence>
<proteinExistence type="inferred from homology"/>
<dbReference type="PROSITE" id="PS50191">
    <property type="entry name" value="CRAL_TRIO"/>
    <property type="match status" value="1"/>
</dbReference>
<evidence type="ECO:0000256" key="3">
    <source>
        <dbReference type="ARBA" id="ARBA00006667"/>
    </source>
</evidence>
<evidence type="ECO:0000313" key="18">
    <source>
        <dbReference type="EMBL" id="KLO12735.1"/>
    </source>
</evidence>
<dbReference type="SMART" id="SM00516">
    <property type="entry name" value="SEC14"/>
    <property type="match status" value="1"/>
</dbReference>
<evidence type="ECO:0000256" key="16">
    <source>
        <dbReference type="RuleBase" id="RU367059"/>
    </source>
</evidence>
<keyword evidence="9 16" id="KW-0256">Endoplasmic reticulum</keyword>
<dbReference type="CDD" id="cd00170">
    <property type="entry name" value="SEC14"/>
    <property type="match status" value="1"/>
</dbReference>
<evidence type="ECO:0000256" key="4">
    <source>
        <dbReference type="ARBA" id="ARBA00018320"/>
    </source>
</evidence>
<reference evidence="18 19" key="1">
    <citation type="submission" date="2015-04" db="EMBL/GenBank/DDBJ databases">
        <title>Complete genome sequence of Schizopora paradoxa KUC8140, a cosmopolitan wood degrader in East Asia.</title>
        <authorList>
            <consortium name="DOE Joint Genome Institute"/>
            <person name="Min B."/>
            <person name="Park H."/>
            <person name="Jang Y."/>
            <person name="Kim J.-J."/>
            <person name="Kim K.H."/>
            <person name="Pangilinan J."/>
            <person name="Lipzen A."/>
            <person name="Riley R."/>
            <person name="Grigoriev I.V."/>
            <person name="Spatafora J.W."/>
            <person name="Choi I.-G."/>
        </authorList>
    </citation>
    <scope>NUCLEOTIDE SEQUENCE [LARGE SCALE GENOMIC DNA]</scope>
    <source>
        <strain evidence="18 19">KUC8140</strain>
    </source>
</reference>
<evidence type="ECO:0000256" key="10">
    <source>
        <dbReference type="ARBA" id="ARBA00022848"/>
    </source>
</evidence>
<evidence type="ECO:0000256" key="12">
    <source>
        <dbReference type="ARBA" id="ARBA00023055"/>
    </source>
</evidence>
<dbReference type="PANTHER" id="PTHR47669:SF1">
    <property type="entry name" value="PHOSPHATIDYLINOSITOL TRANSFER PROTEIN SFH5"/>
    <property type="match status" value="1"/>
</dbReference>
<keyword evidence="13 16" id="KW-0472">Membrane</keyword>
<dbReference type="InterPro" id="IPR036273">
    <property type="entry name" value="CRAL/TRIO_N_dom_sf"/>
</dbReference>
<evidence type="ECO:0000256" key="13">
    <source>
        <dbReference type="ARBA" id="ARBA00023136"/>
    </source>
</evidence>
<keyword evidence="11" id="KW-0408">Iron</keyword>
<evidence type="ECO:0000256" key="8">
    <source>
        <dbReference type="ARBA" id="ARBA00022723"/>
    </source>
</evidence>
<feature type="domain" description="CRAL-TRIO" evidence="17">
    <location>
        <begin position="113"/>
        <end position="289"/>
    </location>
</feature>
<comment type="cofactor">
    <cofactor evidence="1">
        <name>heme b</name>
        <dbReference type="ChEBI" id="CHEBI:60344"/>
    </cofactor>
</comment>
<dbReference type="GO" id="GO:0005886">
    <property type="term" value="C:plasma membrane"/>
    <property type="evidence" value="ECO:0007669"/>
    <property type="project" value="TreeGrafter"/>
</dbReference>
<dbReference type="InterPro" id="IPR011074">
    <property type="entry name" value="CRAL/TRIO_N_dom"/>
</dbReference>
<evidence type="ECO:0000256" key="5">
    <source>
        <dbReference type="ARBA" id="ARBA00022448"/>
    </source>
</evidence>
<evidence type="ECO:0000256" key="9">
    <source>
        <dbReference type="ARBA" id="ARBA00022824"/>
    </source>
</evidence>
<dbReference type="GO" id="GO:0005789">
    <property type="term" value="C:endoplasmic reticulum membrane"/>
    <property type="evidence" value="ECO:0007669"/>
    <property type="project" value="UniProtKB-SubCell"/>
</dbReference>
<comment type="subcellular location">
    <subcellularLocation>
        <location evidence="16">Cytoplasm</location>
    </subcellularLocation>
    <subcellularLocation>
        <location evidence="2 16">Endoplasmic reticulum membrane</location>
        <topology evidence="2 16">Peripheral membrane protein</topology>
    </subcellularLocation>
    <subcellularLocation>
        <location evidence="16">Microsome membrane</location>
        <topology evidence="16">Peripheral membrane protein</topology>
    </subcellularLocation>
</comment>
<evidence type="ECO:0000259" key="17">
    <source>
        <dbReference type="PROSITE" id="PS50191"/>
    </source>
</evidence>
<dbReference type="Proteomes" id="UP000053477">
    <property type="component" value="Unassembled WGS sequence"/>
</dbReference>